<evidence type="ECO:0000256" key="4">
    <source>
        <dbReference type="ARBA" id="ARBA00022989"/>
    </source>
</evidence>
<evidence type="ECO:0000259" key="8">
    <source>
        <dbReference type="Pfam" id="PF18955"/>
    </source>
</evidence>
<protein>
    <recommendedName>
        <fullName evidence="6">UPF0316 protein DFR56_101516</fullName>
    </recommendedName>
</protein>
<dbReference type="InterPro" id="IPR044035">
    <property type="entry name" value="DUF5698"/>
</dbReference>
<keyword evidence="5 6" id="KW-0472">Membrane</keyword>
<dbReference type="NCBIfam" id="NF003194">
    <property type="entry name" value="PRK04164.1-5"/>
    <property type="match status" value="1"/>
</dbReference>
<evidence type="ECO:0000256" key="6">
    <source>
        <dbReference type="HAMAP-Rule" id="MF_01515"/>
    </source>
</evidence>
<keyword evidence="3 6" id="KW-0812">Transmembrane</keyword>
<feature type="domain" description="DUF5698" evidence="8">
    <location>
        <begin position="24"/>
        <end position="80"/>
    </location>
</feature>
<dbReference type="AlphaFoldDB" id="A0A2V3W890"/>
<dbReference type="RefSeq" id="WP_110393849.1">
    <property type="nucleotide sequence ID" value="NZ_JADIJL010000001.1"/>
</dbReference>
<dbReference type="HAMAP" id="MF_01515">
    <property type="entry name" value="UPF0316"/>
    <property type="match status" value="1"/>
</dbReference>
<comment type="subcellular location">
    <subcellularLocation>
        <location evidence="1 6">Cell membrane</location>
        <topology evidence="1 6">Multi-pass membrane protein</topology>
    </subcellularLocation>
</comment>
<evidence type="ECO:0000256" key="5">
    <source>
        <dbReference type="ARBA" id="ARBA00023136"/>
    </source>
</evidence>
<gene>
    <name evidence="9" type="ORF">DFR56_101516</name>
</gene>
<dbReference type="InterPro" id="IPR019264">
    <property type="entry name" value="DUF2179"/>
</dbReference>
<dbReference type="OrthoDB" id="48231at2"/>
<sequence length="232" mass="26108">MLTNAYAIVIIILVINIVYVSFSTIRMILTLKGRRYLAAVVSTAEVVVYILGLSIVLDNLDGIQNIIAYAVGFALGIITGSIIEERLALGYITVNVISSNPTLNFTERLREEGFGVTSWTSSGMDGDRLSMQILTPRKQEVRLYQIITEIDPRAFMVAYEPKHIQGGFWVKQVRRGKLFKNGKAKDQVLKDIVPTEKIMEDDEVVEEIIDDQIPINPNMKPRTQKPNVRPKL</sequence>
<dbReference type="EMBL" id="QJJQ01000001">
    <property type="protein sequence ID" value="PXW90603.1"/>
    <property type="molecule type" value="Genomic_DNA"/>
</dbReference>
<feature type="transmembrane region" description="Helical" evidence="6">
    <location>
        <begin position="36"/>
        <end position="57"/>
    </location>
</feature>
<dbReference type="Pfam" id="PF18955">
    <property type="entry name" value="DUF5698"/>
    <property type="match status" value="1"/>
</dbReference>
<evidence type="ECO:0000259" key="7">
    <source>
        <dbReference type="Pfam" id="PF10035"/>
    </source>
</evidence>
<proteinExistence type="inferred from homology"/>
<dbReference type="PANTHER" id="PTHR40060:SF1">
    <property type="entry name" value="UPF0316 PROTEIN YEBE"/>
    <property type="match status" value="1"/>
</dbReference>
<dbReference type="CDD" id="cd16381">
    <property type="entry name" value="YitT_C_like_1"/>
    <property type="match status" value="1"/>
</dbReference>
<organism evidence="9 10">
    <name type="scientific">Pseudogracilibacillus auburnensis</name>
    <dbReference type="NCBI Taxonomy" id="1494959"/>
    <lineage>
        <taxon>Bacteria</taxon>
        <taxon>Bacillati</taxon>
        <taxon>Bacillota</taxon>
        <taxon>Bacilli</taxon>
        <taxon>Bacillales</taxon>
        <taxon>Bacillaceae</taxon>
        <taxon>Pseudogracilibacillus</taxon>
    </lineage>
</organism>
<evidence type="ECO:0000256" key="1">
    <source>
        <dbReference type="ARBA" id="ARBA00004651"/>
    </source>
</evidence>
<comment type="similarity">
    <text evidence="6">Belongs to the UPF0316 family.</text>
</comment>
<dbReference type="Pfam" id="PF10035">
    <property type="entry name" value="DUF2179"/>
    <property type="match status" value="1"/>
</dbReference>
<keyword evidence="10" id="KW-1185">Reference proteome</keyword>
<evidence type="ECO:0000313" key="9">
    <source>
        <dbReference type="EMBL" id="PXW90603.1"/>
    </source>
</evidence>
<keyword evidence="2 6" id="KW-1003">Cell membrane</keyword>
<dbReference type="GO" id="GO:0005886">
    <property type="term" value="C:plasma membrane"/>
    <property type="evidence" value="ECO:0007669"/>
    <property type="project" value="UniProtKB-SubCell"/>
</dbReference>
<feature type="domain" description="DUF2179" evidence="7">
    <location>
        <begin position="114"/>
        <end position="166"/>
    </location>
</feature>
<dbReference type="PANTHER" id="PTHR40060">
    <property type="entry name" value="UPF0316 PROTEIN YEBE"/>
    <property type="match status" value="1"/>
</dbReference>
<accession>A0A2V3W890</accession>
<evidence type="ECO:0000313" key="10">
    <source>
        <dbReference type="Proteomes" id="UP000247978"/>
    </source>
</evidence>
<name>A0A2V3W890_9BACI</name>
<dbReference type="InterPro" id="IPR022930">
    <property type="entry name" value="UPF0316"/>
</dbReference>
<dbReference type="Proteomes" id="UP000247978">
    <property type="component" value="Unassembled WGS sequence"/>
</dbReference>
<feature type="transmembrane region" description="Helical" evidence="6">
    <location>
        <begin position="6"/>
        <end position="29"/>
    </location>
</feature>
<keyword evidence="4 6" id="KW-1133">Transmembrane helix</keyword>
<feature type="transmembrane region" description="Helical" evidence="6">
    <location>
        <begin position="63"/>
        <end position="83"/>
    </location>
</feature>
<evidence type="ECO:0000256" key="2">
    <source>
        <dbReference type="ARBA" id="ARBA00022475"/>
    </source>
</evidence>
<reference evidence="9 10" key="1">
    <citation type="submission" date="2018-05" db="EMBL/GenBank/DDBJ databases">
        <title>Genomic Encyclopedia of Type Strains, Phase IV (KMG-IV): sequencing the most valuable type-strain genomes for metagenomic binning, comparative biology and taxonomic classification.</title>
        <authorList>
            <person name="Goeker M."/>
        </authorList>
    </citation>
    <scope>NUCLEOTIDE SEQUENCE [LARGE SCALE GENOMIC DNA]</scope>
    <source>
        <strain evidence="9 10">DSM 28556</strain>
    </source>
</reference>
<comment type="caution">
    <text evidence="9">The sequence shown here is derived from an EMBL/GenBank/DDBJ whole genome shotgun (WGS) entry which is preliminary data.</text>
</comment>
<evidence type="ECO:0000256" key="3">
    <source>
        <dbReference type="ARBA" id="ARBA00022692"/>
    </source>
</evidence>